<evidence type="ECO:0000256" key="6">
    <source>
        <dbReference type="ARBA" id="ARBA00023054"/>
    </source>
</evidence>
<dbReference type="InterPro" id="IPR042233">
    <property type="entry name" value="Cell_div_ZapA_N"/>
</dbReference>
<evidence type="ECO:0000313" key="13">
    <source>
        <dbReference type="EMBL" id="MBL6811698.1"/>
    </source>
</evidence>
<evidence type="ECO:0000313" key="14">
    <source>
        <dbReference type="Proteomes" id="UP000744438"/>
    </source>
</evidence>
<comment type="similarity">
    <text evidence="2">Belongs to the ZapA family. Type 1 subfamily.</text>
</comment>
<evidence type="ECO:0000256" key="2">
    <source>
        <dbReference type="ARBA" id="ARBA00010074"/>
    </source>
</evidence>
<evidence type="ECO:0000256" key="1">
    <source>
        <dbReference type="ARBA" id="ARBA00004496"/>
    </source>
</evidence>
<keyword evidence="4" id="KW-0963">Cytoplasm</keyword>
<sequence length="122" mass="13396">MSEDDQDIVILKIAGIEYQLYCPPEEQSTLIEAGEILDKRIKSIKRKTRNLPIEKVAVLAGLDVVNEFLSNEGASSTKVNEEASAATDEKSAANVSEEKVDSSEEENLSLKLVDEISELSKL</sequence>
<dbReference type="InterPro" id="IPR036192">
    <property type="entry name" value="Cell_div_ZapA-like_sf"/>
</dbReference>
<dbReference type="InterPro" id="IPR007838">
    <property type="entry name" value="Cell_div_ZapA-like"/>
</dbReference>
<evidence type="ECO:0000256" key="7">
    <source>
        <dbReference type="ARBA" id="ARBA00023210"/>
    </source>
</evidence>
<comment type="caution">
    <text evidence="13">The sequence shown here is derived from an EMBL/GenBank/DDBJ whole genome shotgun (WGS) entry which is preliminary data.</text>
</comment>
<dbReference type="PANTHER" id="PTHR34981">
    <property type="entry name" value="CELL DIVISION PROTEIN ZAPA"/>
    <property type="match status" value="1"/>
</dbReference>
<evidence type="ECO:0000256" key="3">
    <source>
        <dbReference type="ARBA" id="ARBA00015195"/>
    </source>
</evidence>
<evidence type="ECO:0000256" key="5">
    <source>
        <dbReference type="ARBA" id="ARBA00022618"/>
    </source>
</evidence>
<evidence type="ECO:0000256" key="8">
    <source>
        <dbReference type="ARBA" id="ARBA00023306"/>
    </source>
</evidence>
<dbReference type="AlphaFoldDB" id="A0A937LFN2"/>
<dbReference type="Gene3D" id="3.30.160.880">
    <property type="entry name" value="Cell division protein ZapA protomer, N-terminal domain"/>
    <property type="match status" value="1"/>
</dbReference>
<keyword evidence="8" id="KW-0131">Cell cycle</keyword>
<comment type="function">
    <text evidence="9">Activator of cell division through the inhibition of FtsZ GTPase activity, therefore promoting FtsZ assembly into bundles of protofilaments necessary for the formation of the division Z ring. It is recruited early at mid-cell but it is not essential for cell division.</text>
</comment>
<protein>
    <recommendedName>
        <fullName evidence="3">Cell division protein ZapA</fullName>
    </recommendedName>
    <alternativeName>
        <fullName evidence="11">Z ring-associated protein ZapA</fullName>
    </alternativeName>
</protein>
<comment type="subunit">
    <text evidence="10">Homodimer. Interacts with FtsZ.</text>
</comment>
<dbReference type="GO" id="GO:0000921">
    <property type="term" value="P:septin ring assembly"/>
    <property type="evidence" value="ECO:0007669"/>
    <property type="project" value="TreeGrafter"/>
</dbReference>
<name>A0A937LFN2_9GAMM</name>
<dbReference type="EMBL" id="JADHQC010000008">
    <property type="protein sequence ID" value="MBL6811698.1"/>
    <property type="molecule type" value="Genomic_DNA"/>
</dbReference>
<evidence type="ECO:0000256" key="10">
    <source>
        <dbReference type="ARBA" id="ARBA00026068"/>
    </source>
</evidence>
<dbReference type="GO" id="GO:0043093">
    <property type="term" value="P:FtsZ-dependent cytokinesis"/>
    <property type="evidence" value="ECO:0007669"/>
    <property type="project" value="TreeGrafter"/>
</dbReference>
<evidence type="ECO:0000256" key="4">
    <source>
        <dbReference type="ARBA" id="ARBA00022490"/>
    </source>
</evidence>
<dbReference type="GO" id="GO:0005829">
    <property type="term" value="C:cytosol"/>
    <property type="evidence" value="ECO:0007669"/>
    <property type="project" value="TreeGrafter"/>
</dbReference>
<dbReference type="SUPFAM" id="SSF102829">
    <property type="entry name" value="Cell division protein ZapA-like"/>
    <property type="match status" value="1"/>
</dbReference>
<dbReference type="GO" id="GO:0032153">
    <property type="term" value="C:cell division site"/>
    <property type="evidence" value="ECO:0007669"/>
    <property type="project" value="TreeGrafter"/>
</dbReference>
<feature type="compositionally biased region" description="Basic and acidic residues" evidence="12">
    <location>
        <begin position="87"/>
        <end position="102"/>
    </location>
</feature>
<evidence type="ECO:0000256" key="12">
    <source>
        <dbReference type="SAM" id="MobiDB-lite"/>
    </source>
</evidence>
<dbReference type="Pfam" id="PF05164">
    <property type="entry name" value="ZapA"/>
    <property type="match status" value="1"/>
</dbReference>
<comment type="subcellular location">
    <subcellularLocation>
        <location evidence="1">Cytoplasm</location>
    </subcellularLocation>
</comment>
<accession>A0A937LFN2</accession>
<keyword evidence="5 13" id="KW-0132">Cell division</keyword>
<keyword evidence="7" id="KW-0717">Septation</keyword>
<keyword evidence="6" id="KW-0175">Coiled coil</keyword>
<dbReference type="GO" id="GO:0030428">
    <property type="term" value="C:cell septum"/>
    <property type="evidence" value="ECO:0007669"/>
    <property type="project" value="TreeGrafter"/>
</dbReference>
<gene>
    <name evidence="13" type="ORF">ISQ63_02305</name>
</gene>
<dbReference type="PANTHER" id="PTHR34981:SF1">
    <property type="entry name" value="CELL DIVISION PROTEIN ZAPA"/>
    <property type="match status" value="1"/>
</dbReference>
<organism evidence="13 14">
    <name type="scientific">SAR86 cluster bacterium</name>
    <dbReference type="NCBI Taxonomy" id="2030880"/>
    <lineage>
        <taxon>Bacteria</taxon>
        <taxon>Pseudomonadati</taxon>
        <taxon>Pseudomonadota</taxon>
        <taxon>Gammaproteobacteria</taxon>
        <taxon>SAR86 cluster</taxon>
    </lineage>
</organism>
<proteinExistence type="inferred from homology"/>
<dbReference type="Proteomes" id="UP000744438">
    <property type="component" value="Unassembled WGS sequence"/>
</dbReference>
<feature type="region of interest" description="Disordered" evidence="12">
    <location>
        <begin position="76"/>
        <end position="106"/>
    </location>
</feature>
<evidence type="ECO:0000256" key="9">
    <source>
        <dbReference type="ARBA" id="ARBA00024910"/>
    </source>
</evidence>
<evidence type="ECO:0000256" key="11">
    <source>
        <dbReference type="ARBA" id="ARBA00033158"/>
    </source>
</evidence>
<dbReference type="GO" id="GO:0000917">
    <property type="term" value="P:division septum assembly"/>
    <property type="evidence" value="ECO:0007669"/>
    <property type="project" value="UniProtKB-KW"/>
</dbReference>
<reference evidence="13" key="1">
    <citation type="submission" date="2020-10" db="EMBL/GenBank/DDBJ databases">
        <title>Microbiome of the Black Sea water column analyzed by genome centric metagenomics.</title>
        <authorList>
            <person name="Cabello-Yeves P.J."/>
            <person name="Callieri C."/>
            <person name="Picazo A."/>
            <person name="Mehrshad M."/>
            <person name="Haro-Moreno J.M."/>
            <person name="Roda-Garcia J."/>
            <person name="Dzembekova N."/>
            <person name="Slabakova V."/>
            <person name="Slabakova N."/>
            <person name="Moncheva S."/>
            <person name="Rodriguez-Valera F."/>
        </authorList>
    </citation>
    <scope>NUCLEOTIDE SEQUENCE</scope>
    <source>
        <strain evidence="13">BS307-5m-G49</strain>
    </source>
</reference>